<evidence type="ECO:0000313" key="2">
    <source>
        <dbReference type="Proteomes" id="UP000886885"/>
    </source>
</evidence>
<protein>
    <recommendedName>
        <fullName evidence="3">Dirigent protein</fullName>
    </recommendedName>
</protein>
<proteinExistence type="predicted"/>
<comment type="caution">
    <text evidence="1">The sequence shown here is derived from an EMBL/GenBank/DDBJ whole genome shotgun (WGS) entry which is preliminary data.</text>
</comment>
<dbReference type="EMBL" id="JAAWWB010000006">
    <property type="protein sequence ID" value="KAG6781443.1"/>
    <property type="molecule type" value="Genomic_DNA"/>
</dbReference>
<gene>
    <name evidence="1" type="ORF">POTOM_014348</name>
</gene>
<evidence type="ECO:0008006" key="3">
    <source>
        <dbReference type="Google" id="ProtNLM"/>
    </source>
</evidence>
<keyword evidence="2" id="KW-1185">Reference proteome</keyword>
<accession>A0A8X8ABR7</accession>
<dbReference type="AlphaFoldDB" id="A0A8X8ABR7"/>
<reference evidence="1" key="1">
    <citation type="journal article" date="2020" name="bioRxiv">
        <title>Hybrid origin of Populus tomentosa Carr. identified through genome sequencing and phylogenomic analysis.</title>
        <authorList>
            <person name="An X."/>
            <person name="Gao K."/>
            <person name="Chen Z."/>
            <person name="Li J."/>
            <person name="Yang X."/>
            <person name="Yang X."/>
            <person name="Zhou J."/>
            <person name="Guo T."/>
            <person name="Zhao T."/>
            <person name="Huang S."/>
            <person name="Miao D."/>
            <person name="Khan W.U."/>
            <person name="Rao P."/>
            <person name="Ye M."/>
            <person name="Lei B."/>
            <person name="Liao W."/>
            <person name="Wang J."/>
            <person name="Ji L."/>
            <person name="Li Y."/>
            <person name="Guo B."/>
            <person name="Mustafa N.S."/>
            <person name="Li S."/>
            <person name="Yun Q."/>
            <person name="Keller S.R."/>
            <person name="Mao J."/>
            <person name="Zhang R."/>
            <person name="Strauss S.H."/>
        </authorList>
    </citation>
    <scope>NUCLEOTIDE SEQUENCE</scope>
    <source>
        <strain evidence="1">GM15</strain>
        <tissue evidence="1">Leaf</tissue>
    </source>
</reference>
<evidence type="ECO:0000313" key="1">
    <source>
        <dbReference type="EMBL" id="KAG6781443.1"/>
    </source>
</evidence>
<name>A0A8X8ABR7_POPTO</name>
<sequence length="120" mass="13066">MGASCHAYNHAVYHTMFIFIQRLVWEANDDQTLLVLRENVTVVCGCFDRSVACYGTVPIIYTPKMALVVTKSTKTPSVTGGTGKFKNAIGFAEVRGLIPSGQAVTDGAETLLRIAVHLKY</sequence>
<dbReference type="Proteomes" id="UP000886885">
    <property type="component" value="Chromosome 3D"/>
</dbReference>
<organism evidence="1 2">
    <name type="scientific">Populus tomentosa</name>
    <name type="common">Chinese white poplar</name>
    <dbReference type="NCBI Taxonomy" id="118781"/>
    <lineage>
        <taxon>Eukaryota</taxon>
        <taxon>Viridiplantae</taxon>
        <taxon>Streptophyta</taxon>
        <taxon>Embryophyta</taxon>
        <taxon>Tracheophyta</taxon>
        <taxon>Spermatophyta</taxon>
        <taxon>Magnoliopsida</taxon>
        <taxon>eudicotyledons</taxon>
        <taxon>Gunneridae</taxon>
        <taxon>Pentapetalae</taxon>
        <taxon>rosids</taxon>
        <taxon>fabids</taxon>
        <taxon>Malpighiales</taxon>
        <taxon>Salicaceae</taxon>
        <taxon>Saliceae</taxon>
        <taxon>Populus</taxon>
    </lineage>
</organism>